<accession>A0AAQ3SP33</accession>
<evidence type="ECO:0000313" key="2">
    <source>
        <dbReference type="Proteomes" id="UP001341281"/>
    </source>
</evidence>
<reference evidence="1 2" key="1">
    <citation type="submission" date="2024-02" db="EMBL/GenBank/DDBJ databases">
        <title>High-quality chromosome-scale genome assembly of Pensacola bahiagrass (Paspalum notatum Flugge var. saurae).</title>
        <authorList>
            <person name="Vega J.M."/>
            <person name="Podio M."/>
            <person name="Orjuela J."/>
            <person name="Siena L.A."/>
            <person name="Pessino S.C."/>
            <person name="Combes M.C."/>
            <person name="Mariac C."/>
            <person name="Albertini E."/>
            <person name="Pupilli F."/>
            <person name="Ortiz J.P.A."/>
            <person name="Leblanc O."/>
        </authorList>
    </citation>
    <scope>NUCLEOTIDE SEQUENCE [LARGE SCALE GENOMIC DNA]</scope>
    <source>
        <strain evidence="1">R1</strain>
        <tissue evidence="1">Leaf</tissue>
    </source>
</reference>
<dbReference type="EMBL" id="CP144746">
    <property type="protein sequence ID" value="WVZ58186.1"/>
    <property type="molecule type" value="Genomic_DNA"/>
</dbReference>
<proteinExistence type="predicted"/>
<protein>
    <submittedName>
        <fullName evidence="1">Uncharacterized protein</fullName>
    </submittedName>
</protein>
<organism evidence="1 2">
    <name type="scientific">Paspalum notatum var. saurae</name>
    <dbReference type="NCBI Taxonomy" id="547442"/>
    <lineage>
        <taxon>Eukaryota</taxon>
        <taxon>Viridiplantae</taxon>
        <taxon>Streptophyta</taxon>
        <taxon>Embryophyta</taxon>
        <taxon>Tracheophyta</taxon>
        <taxon>Spermatophyta</taxon>
        <taxon>Magnoliopsida</taxon>
        <taxon>Liliopsida</taxon>
        <taxon>Poales</taxon>
        <taxon>Poaceae</taxon>
        <taxon>PACMAD clade</taxon>
        <taxon>Panicoideae</taxon>
        <taxon>Andropogonodae</taxon>
        <taxon>Paspaleae</taxon>
        <taxon>Paspalinae</taxon>
        <taxon>Paspalum</taxon>
    </lineage>
</organism>
<dbReference type="Proteomes" id="UP001341281">
    <property type="component" value="Chromosome 02"/>
</dbReference>
<gene>
    <name evidence="1" type="ORF">U9M48_008481</name>
</gene>
<sequence length="117" mass="12999">MGKVAVAKAGFLGGLEARLPRGEMGQPVVGHMRRSNGAVAWERALSAFPRLVGGGTVERAFIARRHFVDLVRSRLRHRWAMASQLLLQRFNVKLAIVMFLLHFDGDLQTLCCIGDDE</sequence>
<keyword evidence="2" id="KW-1185">Reference proteome</keyword>
<dbReference type="AlphaFoldDB" id="A0AAQ3SP33"/>
<evidence type="ECO:0000313" key="1">
    <source>
        <dbReference type="EMBL" id="WVZ58186.1"/>
    </source>
</evidence>
<name>A0AAQ3SP33_PASNO</name>